<gene>
    <name evidence="2" type="ORF">A2675_02920</name>
</gene>
<dbReference type="Proteomes" id="UP000176997">
    <property type="component" value="Unassembled WGS sequence"/>
</dbReference>
<dbReference type="AlphaFoldDB" id="A0A1G2S8E5"/>
<feature type="domain" description="DUF695" evidence="1">
    <location>
        <begin position="26"/>
        <end position="143"/>
    </location>
</feature>
<sequence length="144" mass="16349">MFNLFKKTYKPLAEYPGSWSILEEKNKDLIIRVNTGLKDATGHTDYPIKVGVAIPVKAQDDINSIKNAGEDALDEIWKQEGKGVIVAVITGMSDPRFIELLSYAKKDTDFASLHKTLKDKFPNEDVQMYANEESNWDTYKSFLK</sequence>
<name>A0A1G2S8E5_9BACT</name>
<evidence type="ECO:0000313" key="2">
    <source>
        <dbReference type="EMBL" id="OHA81370.1"/>
    </source>
</evidence>
<proteinExistence type="predicted"/>
<dbReference type="InterPro" id="IPR016097">
    <property type="entry name" value="DUF695"/>
</dbReference>
<reference evidence="2 3" key="1">
    <citation type="journal article" date="2016" name="Nat. Commun.">
        <title>Thousands of microbial genomes shed light on interconnected biogeochemical processes in an aquifer system.</title>
        <authorList>
            <person name="Anantharaman K."/>
            <person name="Brown C.T."/>
            <person name="Hug L.A."/>
            <person name="Sharon I."/>
            <person name="Castelle C.J."/>
            <person name="Probst A.J."/>
            <person name="Thomas B.C."/>
            <person name="Singh A."/>
            <person name="Wilkins M.J."/>
            <person name="Karaoz U."/>
            <person name="Brodie E.L."/>
            <person name="Williams K.H."/>
            <person name="Hubbard S.S."/>
            <person name="Banfield J.F."/>
        </authorList>
    </citation>
    <scope>NUCLEOTIDE SEQUENCE [LARGE SCALE GENOMIC DNA]</scope>
</reference>
<protein>
    <recommendedName>
        <fullName evidence="1">DUF695 domain-containing protein</fullName>
    </recommendedName>
</protein>
<dbReference type="Pfam" id="PF05117">
    <property type="entry name" value="DUF695"/>
    <property type="match status" value="1"/>
</dbReference>
<comment type="caution">
    <text evidence="2">The sequence shown here is derived from an EMBL/GenBank/DDBJ whole genome shotgun (WGS) entry which is preliminary data.</text>
</comment>
<organism evidence="2 3">
    <name type="scientific">Candidatus Yonathbacteria bacterium RIFCSPHIGHO2_01_FULL_51_10</name>
    <dbReference type="NCBI Taxonomy" id="1802723"/>
    <lineage>
        <taxon>Bacteria</taxon>
        <taxon>Candidatus Yonathiibacteriota</taxon>
    </lineage>
</organism>
<dbReference type="EMBL" id="MHUS01000012">
    <property type="protein sequence ID" value="OHA81370.1"/>
    <property type="molecule type" value="Genomic_DNA"/>
</dbReference>
<evidence type="ECO:0000313" key="3">
    <source>
        <dbReference type="Proteomes" id="UP000176997"/>
    </source>
</evidence>
<accession>A0A1G2S8E5</accession>
<evidence type="ECO:0000259" key="1">
    <source>
        <dbReference type="Pfam" id="PF05117"/>
    </source>
</evidence>